<sequence>MIKFTIITCTYQAEKEIERTLRSVLEQTYKDVEHLIMDGASTDATLQLAQTYATESQAQNNGHQVMVTSEPDKGLYDAMNKGLRHATGDYVLFLNAGDTFPSESTLTQVAACAEGASVLPGVLYGDTDIVDKEGRFVRHRRLSPPKKLSWKSFMQGMVVCHQAFYARTDLAKQVPYQLKYRYSADVDWCIRVMKMAQKQGLSLCNVQTVVANYLDGGMTEKNHKASLKERFRVMESHYGYLPTLFMHGWFAVRSVLKK</sequence>
<reference evidence="2 3" key="1">
    <citation type="submission" date="2014-07" db="EMBL/GenBank/DDBJ databases">
        <authorList>
            <person name="McCorrison J."/>
            <person name="Sanka R."/>
            <person name="Torralba M."/>
            <person name="Gillis M."/>
            <person name="Haft D.H."/>
            <person name="Methe B."/>
            <person name="Sutton G."/>
            <person name="Nelson K.E."/>
        </authorList>
    </citation>
    <scope>NUCLEOTIDE SEQUENCE [LARGE SCALE GENOMIC DNA]</scope>
    <source>
        <strain evidence="2 3">S9-PR14</strain>
    </source>
</reference>
<evidence type="ECO:0000259" key="1">
    <source>
        <dbReference type="Pfam" id="PF00535"/>
    </source>
</evidence>
<dbReference type="PANTHER" id="PTHR22916">
    <property type="entry name" value="GLYCOSYLTRANSFERASE"/>
    <property type="match status" value="1"/>
</dbReference>
<name>A0A098YSK2_9BACT</name>
<evidence type="ECO:0000313" key="3">
    <source>
        <dbReference type="Proteomes" id="UP000029723"/>
    </source>
</evidence>
<dbReference type="SUPFAM" id="SSF53448">
    <property type="entry name" value="Nucleotide-diphospho-sugar transferases"/>
    <property type="match status" value="1"/>
</dbReference>
<dbReference type="Proteomes" id="UP000029723">
    <property type="component" value="Unassembled WGS sequence"/>
</dbReference>
<evidence type="ECO:0000313" key="2">
    <source>
        <dbReference type="EMBL" id="KGI22247.1"/>
    </source>
</evidence>
<dbReference type="InterPro" id="IPR001173">
    <property type="entry name" value="Glyco_trans_2-like"/>
</dbReference>
<comment type="caution">
    <text evidence="2">The sequence shown here is derived from an EMBL/GenBank/DDBJ whole genome shotgun (WGS) entry which is preliminary data.</text>
</comment>
<dbReference type="PANTHER" id="PTHR22916:SF3">
    <property type="entry name" value="UDP-GLCNAC:BETAGAL BETA-1,3-N-ACETYLGLUCOSAMINYLTRANSFERASE-LIKE PROTEIN 1"/>
    <property type="match status" value="1"/>
</dbReference>
<keyword evidence="2" id="KW-0808">Transferase</keyword>
<accession>A0A098YSK2</accession>
<dbReference type="RefSeq" id="WP_036927117.1">
    <property type="nucleotide sequence ID" value="NZ_JRPQ01000078.1"/>
</dbReference>
<proteinExistence type="predicted"/>
<dbReference type="GO" id="GO:0016758">
    <property type="term" value="F:hexosyltransferase activity"/>
    <property type="evidence" value="ECO:0007669"/>
    <property type="project" value="UniProtKB-ARBA"/>
</dbReference>
<dbReference type="Gene3D" id="3.90.550.10">
    <property type="entry name" value="Spore Coat Polysaccharide Biosynthesis Protein SpsA, Chain A"/>
    <property type="match status" value="1"/>
</dbReference>
<dbReference type="AlphaFoldDB" id="A0A098YSK2"/>
<dbReference type="EMBL" id="JRPQ01000078">
    <property type="protein sequence ID" value="KGI22247.1"/>
    <property type="molecule type" value="Genomic_DNA"/>
</dbReference>
<dbReference type="CDD" id="cd06433">
    <property type="entry name" value="GT_2_WfgS_like"/>
    <property type="match status" value="1"/>
</dbReference>
<protein>
    <submittedName>
        <fullName evidence="2">Glycosyl transferase family 2</fullName>
    </submittedName>
</protein>
<gene>
    <name evidence="2" type="ORF">HMPREF9304_05595</name>
</gene>
<dbReference type="Pfam" id="PF00535">
    <property type="entry name" value="Glycos_transf_2"/>
    <property type="match status" value="1"/>
</dbReference>
<feature type="domain" description="Glycosyltransferase 2-like" evidence="1">
    <location>
        <begin position="5"/>
        <end position="162"/>
    </location>
</feature>
<organism evidence="2 3">
    <name type="scientific">Hoylesella timonensis S9-PR14</name>
    <dbReference type="NCBI Taxonomy" id="1401062"/>
    <lineage>
        <taxon>Bacteria</taxon>
        <taxon>Pseudomonadati</taxon>
        <taxon>Bacteroidota</taxon>
        <taxon>Bacteroidia</taxon>
        <taxon>Bacteroidales</taxon>
        <taxon>Prevotellaceae</taxon>
        <taxon>Hoylesella</taxon>
    </lineage>
</organism>
<dbReference type="OrthoDB" id="9788101at2"/>
<dbReference type="InterPro" id="IPR029044">
    <property type="entry name" value="Nucleotide-diphossugar_trans"/>
</dbReference>